<name>A0AAQ3VTS1_9ENTE</name>
<accession>A0AAQ3VTS1</accession>
<dbReference type="RefSeq" id="WP_339101969.1">
    <property type="nucleotide sequence ID" value="NZ_CP147247.1"/>
</dbReference>
<organism evidence="1 2">
    <name type="scientific">Candidatus Enterococcus clewellii</name>
    <dbReference type="NCBI Taxonomy" id="1834193"/>
    <lineage>
        <taxon>Bacteria</taxon>
        <taxon>Bacillati</taxon>
        <taxon>Bacillota</taxon>
        <taxon>Bacilli</taxon>
        <taxon>Lactobacillales</taxon>
        <taxon>Enterococcaceae</taxon>
        <taxon>Enterococcus</taxon>
    </lineage>
</organism>
<dbReference type="EMBL" id="CP147247">
    <property type="protein sequence ID" value="WYJ89229.1"/>
    <property type="molecule type" value="Genomic_DNA"/>
</dbReference>
<proteinExistence type="predicted"/>
<reference evidence="1" key="1">
    <citation type="submission" date="2017-05" db="EMBL/GenBank/DDBJ databases">
        <authorList>
            <consortium name="The Broad Institute Genomics Platform"/>
            <consortium name="The Broad Institute Genomic Center for Infectious Diseases"/>
            <person name="Earl A."/>
            <person name="Manson A."/>
            <person name="Schwartman J."/>
            <person name="Gilmore M."/>
            <person name="Abouelleil A."/>
            <person name="Cao P."/>
            <person name="Chapman S."/>
            <person name="Cusick C."/>
            <person name="Shea T."/>
            <person name="Young S."/>
            <person name="Neafsey D."/>
            <person name="Nusbaum C."/>
            <person name="Birren B."/>
        </authorList>
    </citation>
    <scope>NUCLEOTIDE SEQUENCE</scope>
    <source>
        <strain evidence="1">9E7_DIV0242</strain>
    </source>
</reference>
<evidence type="ECO:0000313" key="2">
    <source>
        <dbReference type="Proteomes" id="UP000195141"/>
    </source>
</evidence>
<sequence length="78" mass="9086">MSESKPTRAYGKKSKEDSEIKKSFDIDQSVSFIYKNESRTGTIVKKLEYAAVVEIDFVDEFSHSEDRTVINYSELQRR</sequence>
<dbReference type="Proteomes" id="UP000195141">
    <property type="component" value="Chromosome"/>
</dbReference>
<reference evidence="1" key="2">
    <citation type="submission" date="2024-03" db="EMBL/GenBank/DDBJ databases">
        <title>The Genome Sequence of Enterococcus sp. DIV0242b.</title>
        <authorList>
            <consortium name="The Broad Institute Genomics Platform"/>
            <consortium name="The Broad Institute Microbial Omics Core"/>
            <consortium name="The Broad Institute Genomic Center for Infectious Diseases"/>
            <person name="Earl A."/>
            <person name="Manson A."/>
            <person name="Gilmore M."/>
            <person name="Schwartman J."/>
            <person name="Shea T."/>
            <person name="Abouelleil A."/>
            <person name="Cao P."/>
            <person name="Chapman S."/>
            <person name="Cusick C."/>
            <person name="Young S."/>
            <person name="Neafsey D."/>
            <person name="Nusbaum C."/>
            <person name="Birren B."/>
        </authorList>
    </citation>
    <scope>NUCLEOTIDE SEQUENCE</scope>
    <source>
        <strain evidence="1">9E7_DIV0242</strain>
    </source>
</reference>
<keyword evidence="2" id="KW-1185">Reference proteome</keyword>
<dbReference type="AlphaFoldDB" id="A0AAQ3VTS1"/>
<gene>
    <name evidence="1" type="ORF">A5888_000948</name>
</gene>
<protein>
    <submittedName>
        <fullName evidence="1">Uncharacterized protein</fullName>
    </submittedName>
</protein>
<evidence type="ECO:0000313" key="1">
    <source>
        <dbReference type="EMBL" id="WYJ89229.1"/>
    </source>
</evidence>